<evidence type="ECO:0000256" key="4">
    <source>
        <dbReference type="ARBA" id="ARBA00023163"/>
    </source>
</evidence>
<dbReference type="SUPFAM" id="SSF46785">
    <property type="entry name" value="Winged helix' DNA-binding domain"/>
    <property type="match status" value="1"/>
</dbReference>
<name>W0HXW7_9GAMM</name>
<dbReference type="InterPro" id="IPR005119">
    <property type="entry name" value="LysR_subst-bd"/>
</dbReference>
<dbReference type="OrthoDB" id="8437302at2"/>
<dbReference type="InterPro" id="IPR000847">
    <property type="entry name" value="LysR_HTH_N"/>
</dbReference>
<dbReference type="InterPro" id="IPR036390">
    <property type="entry name" value="WH_DNA-bd_sf"/>
</dbReference>
<dbReference type="AlphaFoldDB" id="W0HXW7"/>
<dbReference type="Gene3D" id="3.40.190.290">
    <property type="match status" value="1"/>
</dbReference>
<organism evidence="6 7">
    <name type="scientific">Sodalis praecaptivus</name>
    <dbReference type="NCBI Taxonomy" id="1239307"/>
    <lineage>
        <taxon>Bacteria</taxon>
        <taxon>Pseudomonadati</taxon>
        <taxon>Pseudomonadota</taxon>
        <taxon>Gammaproteobacteria</taxon>
        <taxon>Enterobacterales</taxon>
        <taxon>Bruguierivoracaceae</taxon>
        <taxon>Sodalis</taxon>
    </lineage>
</organism>
<keyword evidence="3" id="KW-0238">DNA-binding</keyword>
<dbReference type="SUPFAM" id="SSF53850">
    <property type="entry name" value="Periplasmic binding protein-like II"/>
    <property type="match status" value="1"/>
</dbReference>
<evidence type="ECO:0000313" key="6">
    <source>
        <dbReference type="EMBL" id="AHF76983.1"/>
    </source>
</evidence>
<dbReference type="EMBL" id="CP006569">
    <property type="protein sequence ID" value="AHF76983.1"/>
    <property type="molecule type" value="Genomic_DNA"/>
</dbReference>
<comment type="similarity">
    <text evidence="1">Belongs to the LysR transcriptional regulatory family.</text>
</comment>
<dbReference type="PANTHER" id="PTHR30126">
    <property type="entry name" value="HTH-TYPE TRANSCRIPTIONAL REGULATOR"/>
    <property type="match status" value="1"/>
</dbReference>
<dbReference type="RefSeq" id="WP_025422113.1">
    <property type="nucleotide sequence ID" value="NZ_CP006569.1"/>
</dbReference>
<accession>W0HXW7</accession>
<proteinExistence type="inferred from homology"/>
<dbReference type="GO" id="GO:0003700">
    <property type="term" value="F:DNA-binding transcription factor activity"/>
    <property type="evidence" value="ECO:0007669"/>
    <property type="project" value="InterPro"/>
</dbReference>
<dbReference type="PATRIC" id="fig|1239307.3.peg.2127"/>
<dbReference type="Gene3D" id="1.10.10.10">
    <property type="entry name" value="Winged helix-like DNA-binding domain superfamily/Winged helix DNA-binding domain"/>
    <property type="match status" value="1"/>
</dbReference>
<keyword evidence="4" id="KW-0804">Transcription</keyword>
<dbReference type="HOGENOM" id="CLU_039613_6_1_6"/>
<keyword evidence="7" id="KW-1185">Reference proteome</keyword>
<dbReference type="Proteomes" id="UP000019028">
    <property type="component" value="Chromosome"/>
</dbReference>
<evidence type="ECO:0000256" key="2">
    <source>
        <dbReference type="ARBA" id="ARBA00023015"/>
    </source>
</evidence>
<protein>
    <submittedName>
        <fullName evidence="6">Transcriptional regulator, LysR family</fullName>
    </submittedName>
</protein>
<evidence type="ECO:0000313" key="7">
    <source>
        <dbReference type="Proteomes" id="UP000019028"/>
    </source>
</evidence>
<dbReference type="PANTHER" id="PTHR30126:SF94">
    <property type="entry name" value="LYSR FAMILY TRANSCRIPTIONAL REGULATOR"/>
    <property type="match status" value="1"/>
</dbReference>
<reference evidence="6 7" key="1">
    <citation type="journal article" date="2014" name="Genome Biol. Evol.">
        <title>Genome degeneration and adaptation in a nascent stage of symbiosis.</title>
        <authorList>
            <person name="Oakeson K.F."/>
            <person name="Gil R."/>
            <person name="Clayton A.L."/>
            <person name="Dunn D.M."/>
            <person name="von Niederhausern A.C."/>
            <person name="Hamil C."/>
            <person name="Aoyagi A."/>
            <person name="Duval B."/>
            <person name="Baca A."/>
            <person name="Silva F.J."/>
            <person name="Vallier A."/>
            <person name="Jackson D.G."/>
            <person name="Latorre A."/>
            <person name="Weiss R.B."/>
            <person name="Heddi A."/>
            <person name="Moya A."/>
            <person name="Dale C."/>
        </authorList>
    </citation>
    <scope>NUCLEOTIDE SEQUENCE [LARGE SCALE GENOMIC DNA]</scope>
    <source>
        <strain evidence="6 7">HS1</strain>
    </source>
</reference>
<dbReference type="PROSITE" id="PS50931">
    <property type="entry name" value="HTH_LYSR"/>
    <property type="match status" value="1"/>
</dbReference>
<dbReference type="Pfam" id="PF03466">
    <property type="entry name" value="LysR_substrate"/>
    <property type="match status" value="1"/>
</dbReference>
<keyword evidence="2" id="KW-0805">Transcription regulation</keyword>
<dbReference type="Pfam" id="PF00126">
    <property type="entry name" value="HTH_1"/>
    <property type="match status" value="1"/>
</dbReference>
<evidence type="ECO:0000256" key="1">
    <source>
        <dbReference type="ARBA" id="ARBA00009437"/>
    </source>
</evidence>
<dbReference type="InterPro" id="IPR036388">
    <property type="entry name" value="WH-like_DNA-bd_sf"/>
</dbReference>
<sequence>MKLTLKQLLVFKIVAQCGNLSQAAGQLFMTKGAVSQTLGEVENRLDIKLFDRHHGRLFINHEGRRLLPLADELLTRVDDIDELFSTGDPSLRLGGSKTIGGYLLPSLLSDFRHRYGWLPEVVIDNSEGLRKRLLNFELDLALIEGEVNDEDLQVTAWRQDEMVIICPAGDPLAQGENVPLSALEDRQWILRETGSGSRNDFEHQLAPLLTKPKIVLALEDFDAILFCVQQRLGLTFASRLLIDQPCFAGHFSQIPTQQRFFRTLSLCHHRQKYLSDSVGVWIRFLHAQRGDSTI</sequence>
<dbReference type="KEGG" id="sod:Sant_1931"/>
<dbReference type="GO" id="GO:0000976">
    <property type="term" value="F:transcription cis-regulatory region binding"/>
    <property type="evidence" value="ECO:0007669"/>
    <property type="project" value="TreeGrafter"/>
</dbReference>
<evidence type="ECO:0000256" key="3">
    <source>
        <dbReference type="ARBA" id="ARBA00023125"/>
    </source>
</evidence>
<feature type="domain" description="HTH lysR-type" evidence="5">
    <location>
        <begin position="3"/>
        <end position="60"/>
    </location>
</feature>
<gene>
    <name evidence="6" type="ORF">Sant_1931</name>
</gene>
<evidence type="ECO:0000259" key="5">
    <source>
        <dbReference type="PROSITE" id="PS50931"/>
    </source>
</evidence>